<comment type="similarity">
    <text evidence="2">Belongs to the YjiK family.</text>
</comment>
<comment type="subcellular location">
    <subcellularLocation>
        <location evidence="1">Cell membrane</location>
    </subcellularLocation>
</comment>
<dbReference type="RefSeq" id="WP_228254220.1">
    <property type="nucleotide sequence ID" value="NZ_CP031367.1"/>
</dbReference>
<evidence type="ECO:0000256" key="3">
    <source>
        <dbReference type="ARBA" id="ARBA00022475"/>
    </source>
</evidence>
<proteinExistence type="inferred from homology"/>
<name>A0AAD0QK70_9BACT</name>
<gene>
    <name evidence="5" type="ORF">ATR_1609</name>
</gene>
<sequence>MRKTTIFSIGFLSIFTLLHIFDLDDKLLFDIFSTKSQTMFLKKENNIYFKEIKEIRKNLSGITYNPKSNTLFAITNAPRDIYELDINGNILRVIKLKGFRDTEDITYIKDDLFAIVDEELSGFYIIKITSNTSKIYKEDSLKSFIIDVRTTENFGLEGISYDQKNDIFYLANERNPKKIITIKGFMLDNPIVMDEKFDIIEDNDYLGDFSAIYFDNENENIYILSDESRLLGRVDNNKNFSKYLDLEENEIYSQMKHPEGITKDKDGNIYIVGEPNHFLSIKKR</sequence>
<accession>A0AAD0QK70</accession>
<evidence type="ECO:0000256" key="1">
    <source>
        <dbReference type="ARBA" id="ARBA00004236"/>
    </source>
</evidence>
<dbReference type="GO" id="GO:0005886">
    <property type="term" value="C:plasma membrane"/>
    <property type="evidence" value="ECO:0007669"/>
    <property type="project" value="UniProtKB-SubCell"/>
</dbReference>
<protein>
    <submittedName>
        <fullName evidence="5">SdiA-regulated-like protein</fullName>
    </submittedName>
</protein>
<reference evidence="5 6" key="1">
    <citation type="submission" date="2018-07" db="EMBL/GenBank/DDBJ databases">
        <title>Complete genome of the Arcobacter trophiarum type strain LMG 25534.</title>
        <authorList>
            <person name="Miller W.G."/>
            <person name="Yee E."/>
        </authorList>
    </citation>
    <scope>NUCLEOTIDE SEQUENCE [LARGE SCALE GENOMIC DNA]</scope>
    <source>
        <strain evidence="5 6">LMG 25534</strain>
    </source>
</reference>
<organism evidence="5 6">
    <name type="scientific">Aliarcobacter trophiarum LMG 25534</name>
    <dbReference type="NCBI Taxonomy" id="1032241"/>
    <lineage>
        <taxon>Bacteria</taxon>
        <taxon>Pseudomonadati</taxon>
        <taxon>Campylobacterota</taxon>
        <taxon>Epsilonproteobacteria</taxon>
        <taxon>Campylobacterales</taxon>
        <taxon>Arcobacteraceae</taxon>
        <taxon>Aliarcobacter</taxon>
    </lineage>
</organism>
<evidence type="ECO:0000256" key="4">
    <source>
        <dbReference type="ARBA" id="ARBA00023136"/>
    </source>
</evidence>
<dbReference type="KEGG" id="atp:ATR_1609"/>
<dbReference type="CDD" id="cd09971">
    <property type="entry name" value="SdiA-regulated"/>
    <property type="match status" value="1"/>
</dbReference>
<dbReference type="SUPFAM" id="SSF50956">
    <property type="entry name" value="Thermostable phytase (3-phytase)"/>
    <property type="match status" value="1"/>
</dbReference>
<keyword evidence="3" id="KW-1003">Cell membrane</keyword>
<dbReference type="Proteomes" id="UP000254504">
    <property type="component" value="Chromosome"/>
</dbReference>
<dbReference type="InterPro" id="IPR009722">
    <property type="entry name" value="YjiK/CarP"/>
</dbReference>
<evidence type="ECO:0000313" key="6">
    <source>
        <dbReference type="Proteomes" id="UP000254504"/>
    </source>
</evidence>
<dbReference type="Pfam" id="PF06977">
    <property type="entry name" value="SdiA-regulated"/>
    <property type="match status" value="1"/>
</dbReference>
<dbReference type="InterPro" id="IPR011042">
    <property type="entry name" value="6-blade_b-propeller_TolB-like"/>
</dbReference>
<evidence type="ECO:0000313" key="5">
    <source>
        <dbReference type="EMBL" id="AXK49438.1"/>
    </source>
</evidence>
<evidence type="ECO:0000256" key="2">
    <source>
        <dbReference type="ARBA" id="ARBA00009852"/>
    </source>
</evidence>
<keyword evidence="4" id="KW-0472">Membrane</keyword>
<dbReference type="EMBL" id="CP031367">
    <property type="protein sequence ID" value="AXK49438.1"/>
    <property type="molecule type" value="Genomic_DNA"/>
</dbReference>
<dbReference type="AlphaFoldDB" id="A0AAD0QK70"/>
<dbReference type="Gene3D" id="2.120.10.30">
    <property type="entry name" value="TolB, C-terminal domain"/>
    <property type="match status" value="1"/>
</dbReference>